<sequence length="144" mass="16107">MRLITAAPQDRSDDTTDRRHTLTIPPGTFVTHSEPICAAWAASNPLPPTPHQMGVGSRRPALDEHVNNWNILKIHRLQFMLRNASGLLEITRLRAPLLRALASRPPPPVSYASTGSLPKRRRVEDAAEFEDHRSGRPSKVTRLE</sequence>
<keyword evidence="3" id="KW-1185">Reference proteome</keyword>
<evidence type="ECO:0000313" key="2">
    <source>
        <dbReference type="EMBL" id="KAK7052713.1"/>
    </source>
</evidence>
<organism evidence="2 3">
    <name type="scientific">Favolaschia claudopus</name>
    <dbReference type="NCBI Taxonomy" id="2862362"/>
    <lineage>
        <taxon>Eukaryota</taxon>
        <taxon>Fungi</taxon>
        <taxon>Dikarya</taxon>
        <taxon>Basidiomycota</taxon>
        <taxon>Agaricomycotina</taxon>
        <taxon>Agaricomycetes</taxon>
        <taxon>Agaricomycetidae</taxon>
        <taxon>Agaricales</taxon>
        <taxon>Marasmiineae</taxon>
        <taxon>Mycenaceae</taxon>
        <taxon>Favolaschia</taxon>
    </lineage>
</organism>
<evidence type="ECO:0000313" key="3">
    <source>
        <dbReference type="Proteomes" id="UP001362999"/>
    </source>
</evidence>
<feature type="compositionally biased region" description="Basic and acidic residues" evidence="1">
    <location>
        <begin position="122"/>
        <end position="134"/>
    </location>
</feature>
<evidence type="ECO:0000256" key="1">
    <source>
        <dbReference type="SAM" id="MobiDB-lite"/>
    </source>
</evidence>
<name>A0AAW0DP61_9AGAR</name>
<feature type="region of interest" description="Disordered" evidence="1">
    <location>
        <begin position="1"/>
        <end position="20"/>
    </location>
</feature>
<feature type="region of interest" description="Disordered" evidence="1">
    <location>
        <begin position="101"/>
        <end position="144"/>
    </location>
</feature>
<dbReference type="Proteomes" id="UP001362999">
    <property type="component" value="Unassembled WGS sequence"/>
</dbReference>
<proteinExistence type="predicted"/>
<comment type="caution">
    <text evidence="2">The sequence shown here is derived from an EMBL/GenBank/DDBJ whole genome shotgun (WGS) entry which is preliminary data.</text>
</comment>
<dbReference type="EMBL" id="JAWWNJ010000007">
    <property type="protein sequence ID" value="KAK7052713.1"/>
    <property type="molecule type" value="Genomic_DNA"/>
</dbReference>
<dbReference type="AlphaFoldDB" id="A0AAW0DP61"/>
<reference evidence="2 3" key="1">
    <citation type="journal article" date="2024" name="J Genomics">
        <title>Draft genome sequencing and assembly of Favolaschia claudopus CIRM-BRFM 2984 isolated from oak limbs.</title>
        <authorList>
            <person name="Navarro D."/>
            <person name="Drula E."/>
            <person name="Chaduli D."/>
            <person name="Cazenave R."/>
            <person name="Ahrendt S."/>
            <person name="Wang J."/>
            <person name="Lipzen A."/>
            <person name="Daum C."/>
            <person name="Barry K."/>
            <person name="Grigoriev I.V."/>
            <person name="Favel A."/>
            <person name="Rosso M.N."/>
            <person name="Martin F."/>
        </authorList>
    </citation>
    <scope>NUCLEOTIDE SEQUENCE [LARGE SCALE GENOMIC DNA]</scope>
    <source>
        <strain evidence="2 3">CIRM-BRFM 2984</strain>
    </source>
</reference>
<accession>A0AAW0DP61</accession>
<feature type="compositionally biased region" description="Basic and acidic residues" evidence="1">
    <location>
        <begin position="10"/>
        <end position="20"/>
    </location>
</feature>
<gene>
    <name evidence="2" type="ORF">R3P38DRAFT_2763052</name>
</gene>
<protein>
    <submittedName>
        <fullName evidence="2">Uncharacterized protein</fullName>
    </submittedName>
</protein>